<name>A0A9W6QN58_9PSEU</name>
<dbReference type="EMBL" id="BSSD01000003">
    <property type="protein sequence ID" value="GLW91453.1"/>
    <property type="molecule type" value="Genomic_DNA"/>
</dbReference>
<dbReference type="AlphaFoldDB" id="A0A9W6QN58"/>
<gene>
    <name evidence="2" type="ORF">Aglo03_22690</name>
</gene>
<comment type="caution">
    <text evidence="2">The sequence shown here is derived from an EMBL/GenBank/DDBJ whole genome shotgun (WGS) entry which is preliminary data.</text>
</comment>
<sequence>MGTGTGGRRRRPPRGSAAHSLAEALCGLRQVSHPNVDTFTALSGLSPVRVRLVESGLVAPDRPTLTAYLETCAPNPATRERLRGLWSLSASTRPQPTPPTQVVPPMADEPARRPKPHARPTPTPAWPDPNAVDTVAAFTSAMETIKVGTGLSYADLAQATRANGHPLARSTVHALCTRVKLPTTARGLTCFIEVCGGTPDQVEAWRTTWDRLTRADSARPSPIPPTPTPRRAPWRTSVLWAAAAMTTNVLTAVLVKTGVV</sequence>
<evidence type="ECO:0000313" key="3">
    <source>
        <dbReference type="Proteomes" id="UP001165042"/>
    </source>
</evidence>
<organism evidence="2 3">
    <name type="scientific">Actinokineospora globicatena</name>
    <dbReference type="NCBI Taxonomy" id="103729"/>
    <lineage>
        <taxon>Bacteria</taxon>
        <taxon>Bacillati</taxon>
        <taxon>Actinomycetota</taxon>
        <taxon>Actinomycetes</taxon>
        <taxon>Pseudonocardiales</taxon>
        <taxon>Pseudonocardiaceae</taxon>
        <taxon>Actinokineospora</taxon>
    </lineage>
</organism>
<reference evidence="2" key="1">
    <citation type="submission" date="2023-02" db="EMBL/GenBank/DDBJ databases">
        <title>Actinokineospora globicatena NBRC 15670.</title>
        <authorList>
            <person name="Ichikawa N."/>
            <person name="Sato H."/>
            <person name="Tonouchi N."/>
        </authorList>
    </citation>
    <scope>NUCLEOTIDE SEQUENCE</scope>
    <source>
        <strain evidence="2">NBRC 15670</strain>
    </source>
</reference>
<feature type="region of interest" description="Disordered" evidence="1">
    <location>
        <begin position="213"/>
        <end position="232"/>
    </location>
</feature>
<evidence type="ECO:0000256" key="1">
    <source>
        <dbReference type="SAM" id="MobiDB-lite"/>
    </source>
</evidence>
<evidence type="ECO:0000313" key="2">
    <source>
        <dbReference type="EMBL" id="GLW91453.1"/>
    </source>
</evidence>
<feature type="region of interest" description="Disordered" evidence="1">
    <location>
        <begin position="89"/>
        <end position="129"/>
    </location>
</feature>
<accession>A0A9W6QN58</accession>
<keyword evidence="3" id="KW-1185">Reference proteome</keyword>
<dbReference type="RefSeq" id="WP_285610217.1">
    <property type="nucleotide sequence ID" value="NZ_BSSD01000003.1"/>
</dbReference>
<protein>
    <submittedName>
        <fullName evidence="2">Uncharacterized protein</fullName>
    </submittedName>
</protein>
<feature type="compositionally biased region" description="Pro residues" evidence="1">
    <location>
        <begin position="221"/>
        <end position="230"/>
    </location>
</feature>
<dbReference type="Proteomes" id="UP001165042">
    <property type="component" value="Unassembled WGS sequence"/>
</dbReference>
<proteinExistence type="predicted"/>